<accession>A0A0D0D543</accession>
<dbReference type="AlphaFoldDB" id="A0A0D0D543"/>
<reference evidence="2" key="2">
    <citation type="submission" date="2015-01" db="EMBL/GenBank/DDBJ databases">
        <title>Evolutionary Origins and Diversification of the Mycorrhizal Mutualists.</title>
        <authorList>
            <consortium name="DOE Joint Genome Institute"/>
            <consortium name="Mycorrhizal Genomics Consortium"/>
            <person name="Kohler A."/>
            <person name="Kuo A."/>
            <person name="Nagy L.G."/>
            <person name="Floudas D."/>
            <person name="Copeland A."/>
            <person name="Barry K.W."/>
            <person name="Cichocki N."/>
            <person name="Veneault-Fourrey C."/>
            <person name="LaButti K."/>
            <person name="Lindquist E.A."/>
            <person name="Lipzen A."/>
            <person name="Lundell T."/>
            <person name="Morin E."/>
            <person name="Murat C."/>
            <person name="Riley R."/>
            <person name="Ohm R."/>
            <person name="Sun H."/>
            <person name="Tunlid A."/>
            <person name="Henrissat B."/>
            <person name="Grigoriev I.V."/>
            <person name="Hibbett D.S."/>
            <person name="Martin F."/>
        </authorList>
    </citation>
    <scope>NUCLEOTIDE SEQUENCE [LARGE SCALE GENOMIC DNA]</scope>
    <source>
        <strain evidence="2">Ve08.2h10</strain>
    </source>
</reference>
<dbReference type="EMBL" id="KN828303">
    <property type="protein sequence ID" value="KIK75149.1"/>
    <property type="molecule type" value="Genomic_DNA"/>
</dbReference>
<evidence type="ECO:0000313" key="1">
    <source>
        <dbReference type="EMBL" id="KIK75149.1"/>
    </source>
</evidence>
<dbReference type="OrthoDB" id="10589272at2759"/>
<protein>
    <submittedName>
        <fullName evidence="1">Uncharacterized protein</fullName>
    </submittedName>
</protein>
<keyword evidence="2" id="KW-1185">Reference proteome</keyword>
<evidence type="ECO:0000313" key="2">
    <source>
        <dbReference type="Proteomes" id="UP000054538"/>
    </source>
</evidence>
<gene>
    <name evidence="1" type="ORF">PAXRUDRAFT_173589</name>
</gene>
<sequence length="63" mass="7017">CLRQYCEGSKWSEPSVCSVCACSQRDISVIQIHSDSNDSVPQSVHLELLCIQSPEIIHKCVVQ</sequence>
<organism evidence="1 2">
    <name type="scientific">Paxillus rubicundulus Ve08.2h10</name>
    <dbReference type="NCBI Taxonomy" id="930991"/>
    <lineage>
        <taxon>Eukaryota</taxon>
        <taxon>Fungi</taxon>
        <taxon>Dikarya</taxon>
        <taxon>Basidiomycota</taxon>
        <taxon>Agaricomycotina</taxon>
        <taxon>Agaricomycetes</taxon>
        <taxon>Agaricomycetidae</taxon>
        <taxon>Boletales</taxon>
        <taxon>Paxilineae</taxon>
        <taxon>Paxillaceae</taxon>
        <taxon>Paxillus</taxon>
    </lineage>
</organism>
<name>A0A0D0D543_9AGAM</name>
<dbReference type="InParanoid" id="A0A0D0D543"/>
<dbReference type="HOGENOM" id="CLU_2892117_0_0_1"/>
<proteinExistence type="predicted"/>
<dbReference type="Proteomes" id="UP000054538">
    <property type="component" value="Unassembled WGS sequence"/>
</dbReference>
<feature type="non-terminal residue" evidence="1">
    <location>
        <position position="1"/>
    </location>
</feature>
<reference evidence="1 2" key="1">
    <citation type="submission" date="2014-04" db="EMBL/GenBank/DDBJ databases">
        <authorList>
            <consortium name="DOE Joint Genome Institute"/>
            <person name="Kuo A."/>
            <person name="Kohler A."/>
            <person name="Jargeat P."/>
            <person name="Nagy L.G."/>
            <person name="Floudas D."/>
            <person name="Copeland A."/>
            <person name="Barry K.W."/>
            <person name="Cichocki N."/>
            <person name="Veneault-Fourrey C."/>
            <person name="LaButti K."/>
            <person name="Lindquist E.A."/>
            <person name="Lipzen A."/>
            <person name="Lundell T."/>
            <person name="Morin E."/>
            <person name="Murat C."/>
            <person name="Sun H."/>
            <person name="Tunlid A."/>
            <person name="Henrissat B."/>
            <person name="Grigoriev I.V."/>
            <person name="Hibbett D.S."/>
            <person name="Martin F."/>
            <person name="Nordberg H.P."/>
            <person name="Cantor M.N."/>
            <person name="Hua S.X."/>
        </authorList>
    </citation>
    <scope>NUCLEOTIDE SEQUENCE [LARGE SCALE GENOMIC DNA]</scope>
    <source>
        <strain evidence="1 2">Ve08.2h10</strain>
    </source>
</reference>